<accession>A0A0L0C597</accession>
<name>A0A0L0C597_LUCCU</name>
<dbReference type="CDD" id="cd00109">
    <property type="entry name" value="Kunitz-type"/>
    <property type="match status" value="1"/>
</dbReference>
<dbReference type="EMBL" id="JRES01000902">
    <property type="protein sequence ID" value="KNC27412.1"/>
    <property type="molecule type" value="Genomic_DNA"/>
</dbReference>
<dbReference type="AlphaFoldDB" id="A0A0L0C597"/>
<proteinExistence type="predicted"/>
<reference evidence="3 4" key="1">
    <citation type="journal article" date="2015" name="Nat. Commun.">
        <title>Lucilia cuprina genome unlocks parasitic fly biology to underpin future interventions.</title>
        <authorList>
            <person name="Anstead C.A."/>
            <person name="Korhonen P.K."/>
            <person name="Young N.D."/>
            <person name="Hall R.S."/>
            <person name="Jex A.R."/>
            <person name="Murali S.C."/>
            <person name="Hughes D.S."/>
            <person name="Lee S.F."/>
            <person name="Perry T."/>
            <person name="Stroehlein A.J."/>
            <person name="Ansell B.R."/>
            <person name="Breugelmans B."/>
            <person name="Hofmann A."/>
            <person name="Qu J."/>
            <person name="Dugan S."/>
            <person name="Lee S.L."/>
            <person name="Chao H."/>
            <person name="Dinh H."/>
            <person name="Han Y."/>
            <person name="Doddapaneni H.V."/>
            <person name="Worley K.C."/>
            <person name="Muzny D.M."/>
            <person name="Ioannidis P."/>
            <person name="Waterhouse R.M."/>
            <person name="Zdobnov E.M."/>
            <person name="James P.J."/>
            <person name="Bagnall N.H."/>
            <person name="Kotze A.C."/>
            <person name="Gibbs R.A."/>
            <person name="Richards S."/>
            <person name="Batterham P."/>
            <person name="Gasser R.B."/>
        </authorList>
    </citation>
    <scope>NUCLEOTIDE SEQUENCE [LARGE SCALE GENOMIC DNA]</scope>
    <source>
        <strain evidence="3 4">LS</strain>
        <tissue evidence="3">Full body</tissue>
    </source>
</reference>
<dbReference type="Pfam" id="PF00014">
    <property type="entry name" value="Kunitz_BPTI"/>
    <property type="match status" value="1"/>
</dbReference>
<dbReference type="OMA" id="NPEMWYY"/>
<sequence length="88" mass="9901">MNFLHILSLLLVAFVASASAQLCPGSPLAPACAGSRNDGRGGRGCVSRRMWYWDGRSRQCREMRYMGCGGNSNRWCSWAACQRRCRRR</sequence>
<evidence type="ECO:0000259" key="2">
    <source>
        <dbReference type="PROSITE" id="PS50279"/>
    </source>
</evidence>
<dbReference type="InterPro" id="IPR036880">
    <property type="entry name" value="Kunitz_BPTI_sf"/>
</dbReference>
<keyword evidence="4" id="KW-1185">Reference proteome</keyword>
<dbReference type="GO" id="GO:0004867">
    <property type="term" value="F:serine-type endopeptidase inhibitor activity"/>
    <property type="evidence" value="ECO:0007669"/>
    <property type="project" value="InterPro"/>
</dbReference>
<organism evidence="3 4">
    <name type="scientific">Lucilia cuprina</name>
    <name type="common">Green bottle fly</name>
    <name type="synonym">Australian sheep blowfly</name>
    <dbReference type="NCBI Taxonomy" id="7375"/>
    <lineage>
        <taxon>Eukaryota</taxon>
        <taxon>Metazoa</taxon>
        <taxon>Ecdysozoa</taxon>
        <taxon>Arthropoda</taxon>
        <taxon>Hexapoda</taxon>
        <taxon>Insecta</taxon>
        <taxon>Pterygota</taxon>
        <taxon>Neoptera</taxon>
        <taxon>Endopterygota</taxon>
        <taxon>Diptera</taxon>
        <taxon>Brachycera</taxon>
        <taxon>Muscomorpha</taxon>
        <taxon>Oestroidea</taxon>
        <taxon>Calliphoridae</taxon>
        <taxon>Luciliinae</taxon>
        <taxon>Lucilia</taxon>
    </lineage>
</organism>
<evidence type="ECO:0000313" key="4">
    <source>
        <dbReference type="Proteomes" id="UP000037069"/>
    </source>
</evidence>
<evidence type="ECO:0000313" key="3">
    <source>
        <dbReference type="EMBL" id="KNC27412.1"/>
    </source>
</evidence>
<gene>
    <name evidence="3" type="ORF">FF38_06553</name>
</gene>
<evidence type="ECO:0000256" key="1">
    <source>
        <dbReference type="SAM" id="SignalP"/>
    </source>
</evidence>
<dbReference type="Proteomes" id="UP000037069">
    <property type="component" value="Unassembled WGS sequence"/>
</dbReference>
<feature type="signal peptide" evidence="1">
    <location>
        <begin position="1"/>
        <end position="20"/>
    </location>
</feature>
<feature type="domain" description="BPTI/Kunitz inhibitor" evidence="2">
    <location>
        <begin position="32"/>
        <end position="85"/>
    </location>
</feature>
<keyword evidence="1" id="KW-0732">Signal</keyword>
<dbReference type="PROSITE" id="PS50279">
    <property type="entry name" value="BPTI_KUNITZ_2"/>
    <property type="match status" value="1"/>
</dbReference>
<dbReference type="InterPro" id="IPR002223">
    <property type="entry name" value="Kunitz_BPTI"/>
</dbReference>
<dbReference type="Gene3D" id="4.10.410.10">
    <property type="entry name" value="Pancreatic trypsin inhibitor Kunitz domain"/>
    <property type="match status" value="1"/>
</dbReference>
<protein>
    <recommendedName>
        <fullName evidence="2">BPTI/Kunitz inhibitor domain-containing protein</fullName>
    </recommendedName>
</protein>
<dbReference type="SMART" id="SM00131">
    <property type="entry name" value="KU"/>
    <property type="match status" value="1"/>
</dbReference>
<dbReference type="SUPFAM" id="SSF57362">
    <property type="entry name" value="BPTI-like"/>
    <property type="match status" value="1"/>
</dbReference>
<comment type="caution">
    <text evidence="3">The sequence shown here is derived from an EMBL/GenBank/DDBJ whole genome shotgun (WGS) entry which is preliminary data.</text>
</comment>
<feature type="chain" id="PRO_5005535710" description="BPTI/Kunitz inhibitor domain-containing protein" evidence="1">
    <location>
        <begin position="21"/>
        <end position="88"/>
    </location>
</feature>
<dbReference type="OrthoDB" id="4473401at2759"/>